<dbReference type="InterPro" id="IPR036909">
    <property type="entry name" value="Cyt_c-like_dom_sf"/>
</dbReference>
<dbReference type="Proteomes" id="UP000196102">
    <property type="component" value="Unassembled WGS sequence"/>
</dbReference>
<keyword evidence="3 4" id="KW-0408">Iron</keyword>
<evidence type="ECO:0000256" key="2">
    <source>
        <dbReference type="ARBA" id="ARBA00022723"/>
    </source>
</evidence>
<dbReference type="AlphaFoldDB" id="A0A1Z8BC70"/>
<evidence type="ECO:0000256" key="1">
    <source>
        <dbReference type="ARBA" id="ARBA00022617"/>
    </source>
</evidence>
<reference evidence="6 7" key="1">
    <citation type="journal article" date="2017" name="Proc. Natl. Acad. Sci. U.S.A.">
        <title>Simulation of Deepwater Horizon oil plume reveals substrate specialization within a complex community of hydrocarbon-degraders.</title>
        <authorList>
            <person name="Hu P."/>
            <person name="Dubinsky E.A."/>
            <person name="Probst A.J."/>
            <person name="Wang J."/>
            <person name="Sieber C.M.K."/>
            <person name="Tom L.M."/>
            <person name="Gardinali P."/>
            <person name="Banfield J.F."/>
            <person name="Atlas R.M."/>
            <person name="Andersen G.L."/>
        </authorList>
    </citation>
    <scope>NUCLEOTIDE SEQUENCE [LARGE SCALE GENOMIC DNA]</scope>
    <source>
        <strain evidence="6">35_9_T64</strain>
    </source>
</reference>
<proteinExistence type="predicted"/>
<feature type="domain" description="Cytochrome c" evidence="5">
    <location>
        <begin position="38"/>
        <end position="130"/>
    </location>
</feature>
<keyword evidence="2 4" id="KW-0479">Metal-binding</keyword>
<gene>
    <name evidence="6" type="ORF">A9Q93_01865</name>
</gene>
<evidence type="ECO:0000259" key="5">
    <source>
        <dbReference type="PROSITE" id="PS51007"/>
    </source>
</evidence>
<dbReference type="Pfam" id="PF00034">
    <property type="entry name" value="Cytochrom_C"/>
    <property type="match status" value="1"/>
</dbReference>
<accession>A0A1Z8BC70</accession>
<dbReference type="SUPFAM" id="SSF46626">
    <property type="entry name" value="Cytochrome c"/>
    <property type="match status" value="1"/>
</dbReference>
<name>A0A1Z8BC70_9FLAO</name>
<evidence type="ECO:0000256" key="3">
    <source>
        <dbReference type="ARBA" id="ARBA00023004"/>
    </source>
</evidence>
<dbReference type="GO" id="GO:0046872">
    <property type="term" value="F:metal ion binding"/>
    <property type="evidence" value="ECO:0007669"/>
    <property type="project" value="UniProtKB-KW"/>
</dbReference>
<sequence length="130" mass="14654">MILVIFGAAFFVAQEQQKYAIQPPSQPVEVKPAVVLTEQQTQGKSLFQTNCASCHKRYKKAVGPALYGVTERRDQEWLYKWIKNSSKLIQSGDAQAVAIYNEYNQSNMNAFPQLSNGDIDAILSWVEIPK</sequence>
<keyword evidence="1 4" id="KW-0349">Heme</keyword>
<evidence type="ECO:0000313" key="6">
    <source>
        <dbReference type="EMBL" id="OUS20118.1"/>
    </source>
</evidence>
<organism evidence="6 7">
    <name type="scientific">Nonlabens dokdonensis</name>
    <dbReference type="NCBI Taxonomy" id="328515"/>
    <lineage>
        <taxon>Bacteria</taxon>
        <taxon>Pseudomonadati</taxon>
        <taxon>Bacteroidota</taxon>
        <taxon>Flavobacteriia</taxon>
        <taxon>Flavobacteriales</taxon>
        <taxon>Flavobacteriaceae</taxon>
        <taxon>Nonlabens</taxon>
    </lineage>
</organism>
<dbReference type="GO" id="GO:0009055">
    <property type="term" value="F:electron transfer activity"/>
    <property type="evidence" value="ECO:0007669"/>
    <property type="project" value="InterPro"/>
</dbReference>
<evidence type="ECO:0000256" key="4">
    <source>
        <dbReference type="PROSITE-ProRule" id="PRU00433"/>
    </source>
</evidence>
<dbReference type="PROSITE" id="PS51007">
    <property type="entry name" value="CYTC"/>
    <property type="match status" value="1"/>
</dbReference>
<dbReference type="GO" id="GO:0020037">
    <property type="term" value="F:heme binding"/>
    <property type="evidence" value="ECO:0007669"/>
    <property type="project" value="InterPro"/>
</dbReference>
<comment type="caution">
    <text evidence="6">The sequence shown here is derived from an EMBL/GenBank/DDBJ whole genome shotgun (WGS) entry which is preliminary data.</text>
</comment>
<dbReference type="EMBL" id="MAAX01000029">
    <property type="protein sequence ID" value="OUS20118.1"/>
    <property type="molecule type" value="Genomic_DNA"/>
</dbReference>
<dbReference type="Gene3D" id="1.10.760.10">
    <property type="entry name" value="Cytochrome c-like domain"/>
    <property type="match status" value="1"/>
</dbReference>
<dbReference type="InterPro" id="IPR009056">
    <property type="entry name" value="Cyt_c-like_dom"/>
</dbReference>
<evidence type="ECO:0000313" key="7">
    <source>
        <dbReference type="Proteomes" id="UP000196102"/>
    </source>
</evidence>
<protein>
    <submittedName>
        <fullName evidence="6">Cytochrome c</fullName>
    </submittedName>
</protein>